<evidence type="ECO:0000259" key="1">
    <source>
        <dbReference type="Pfam" id="PF00501"/>
    </source>
</evidence>
<dbReference type="InterPro" id="IPR050237">
    <property type="entry name" value="ATP-dep_AMP-bd_enzyme"/>
</dbReference>
<evidence type="ECO:0000313" key="3">
    <source>
        <dbReference type="EMBL" id="RCX10203.1"/>
    </source>
</evidence>
<dbReference type="AlphaFoldDB" id="A0A369AM87"/>
<dbReference type="Gene3D" id="3.30.300.30">
    <property type="match status" value="1"/>
</dbReference>
<dbReference type="InterPro" id="IPR045851">
    <property type="entry name" value="AMP-bd_C_sf"/>
</dbReference>
<proteinExistence type="predicted"/>
<dbReference type="Pfam" id="PF13193">
    <property type="entry name" value="AMP-binding_C"/>
    <property type="match status" value="1"/>
</dbReference>
<dbReference type="Proteomes" id="UP000252174">
    <property type="component" value="Unassembled WGS sequence"/>
</dbReference>
<accession>A0A369AM87</accession>
<reference evidence="3 4" key="1">
    <citation type="submission" date="2018-07" db="EMBL/GenBank/DDBJ databases">
        <title>Genomic Encyclopedia of Type Strains, Phase IV (KMG-IV): sequencing the most valuable type-strain genomes for metagenomic binning, comparative biology and taxonomic classification.</title>
        <authorList>
            <person name="Goeker M."/>
        </authorList>
    </citation>
    <scope>NUCLEOTIDE SEQUENCE [LARGE SCALE GENOMIC DNA]</scope>
    <source>
        <strain evidence="3 4">DSM 100911</strain>
    </source>
</reference>
<dbReference type="PANTHER" id="PTHR43767:SF1">
    <property type="entry name" value="NONRIBOSOMAL PEPTIDE SYNTHASE PES1 (EUROFUNG)-RELATED"/>
    <property type="match status" value="1"/>
</dbReference>
<gene>
    <name evidence="3" type="ORF">DFR45_103188</name>
</gene>
<dbReference type="Gene3D" id="3.40.50.12780">
    <property type="entry name" value="N-terminal domain of ligase-like"/>
    <property type="match status" value="1"/>
</dbReference>
<dbReference type="InterPro" id="IPR042099">
    <property type="entry name" value="ANL_N_sf"/>
</dbReference>
<feature type="domain" description="AMP-dependent synthetase/ligase" evidence="1">
    <location>
        <begin position="29"/>
        <end position="378"/>
    </location>
</feature>
<dbReference type="GO" id="GO:0016878">
    <property type="term" value="F:acid-thiol ligase activity"/>
    <property type="evidence" value="ECO:0007669"/>
    <property type="project" value="UniProtKB-ARBA"/>
</dbReference>
<evidence type="ECO:0000259" key="2">
    <source>
        <dbReference type="Pfam" id="PF13193"/>
    </source>
</evidence>
<name>A0A369AM87_9BURK</name>
<organism evidence="3 4">
    <name type="scientific">Extensimonas vulgaris</name>
    <dbReference type="NCBI Taxonomy" id="1031594"/>
    <lineage>
        <taxon>Bacteria</taxon>
        <taxon>Pseudomonadati</taxon>
        <taxon>Pseudomonadota</taxon>
        <taxon>Betaproteobacteria</taxon>
        <taxon>Burkholderiales</taxon>
        <taxon>Comamonadaceae</taxon>
        <taxon>Extensimonas</taxon>
    </lineage>
</organism>
<dbReference type="SUPFAM" id="SSF56801">
    <property type="entry name" value="Acetyl-CoA synthetase-like"/>
    <property type="match status" value="1"/>
</dbReference>
<dbReference type="PANTHER" id="PTHR43767">
    <property type="entry name" value="LONG-CHAIN-FATTY-ACID--COA LIGASE"/>
    <property type="match status" value="1"/>
</dbReference>
<dbReference type="InterPro" id="IPR000873">
    <property type="entry name" value="AMP-dep_synth/lig_dom"/>
</dbReference>
<keyword evidence="3" id="KW-0436">Ligase</keyword>
<keyword evidence="4" id="KW-1185">Reference proteome</keyword>
<protein>
    <submittedName>
        <fullName evidence="3">Acyl-CoA synthetase (AMP-forming)/AMP-acid ligase II</fullName>
    </submittedName>
</protein>
<evidence type="ECO:0000313" key="4">
    <source>
        <dbReference type="Proteomes" id="UP000252174"/>
    </source>
</evidence>
<dbReference type="Pfam" id="PF00501">
    <property type="entry name" value="AMP-binding"/>
    <property type="match status" value="1"/>
</dbReference>
<sequence length="525" mass="56168">MVNPAPSTEKAPAGAFSLPFRPIADLVHAHALAQPQALALADGQTHLSYAQLDALMDRIAASLQLSGVRPGEAIALCAAPSVRYAALCLGALRAGVVVAPLAPSVTADALAAMLGDAQARLFFVDAQAVPLLPREGMMPLVALDTVAPGQPWDAWLAPEGAAPAPVQVQPGDAFNIIYSSGTTGTPKGIVQSHGMRWGHVLRGQTHGYGPGSVTLLATPLYSNTTLVSFFPSLAWGGSVHLMPKFDALRYLQLAEQIRATHTMLVPVQYQRIMALPEFDRFDLSSFRAKFCTSAPFAAALKADVLARWPGSLFEFYGMTEGGGTCILAAHEHPDKLHTVGRPAAGSDIRLIDEAGRELPPGEIGEVVGHSPSMMTGYHRQPEKTREAEWFDATGKRFIRTGDVGRFDADGFLILLDRRKDMIISGGFNIYPSDIEAQLRAHPAVEDVAVTGVPSAQWGETPVAFVRRRAGADEEAAQIMAWYNARAGKTQRLAALHLIDELPRSAIGKVLKRELRALHARLAAAA</sequence>
<dbReference type="PROSITE" id="PS00455">
    <property type="entry name" value="AMP_BINDING"/>
    <property type="match status" value="1"/>
</dbReference>
<dbReference type="EMBL" id="QPJU01000003">
    <property type="protein sequence ID" value="RCX10203.1"/>
    <property type="molecule type" value="Genomic_DNA"/>
</dbReference>
<dbReference type="OrthoDB" id="9766486at2"/>
<dbReference type="InterPro" id="IPR020845">
    <property type="entry name" value="AMP-binding_CS"/>
</dbReference>
<dbReference type="RefSeq" id="WP_114482886.1">
    <property type="nucleotide sequence ID" value="NZ_QPJU01000003.1"/>
</dbReference>
<comment type="caution">
    <text evidence="3">The sequence shown here is derived from an EMBL/GenBank/DDBJ whole genome shotgun (WGS) entry which is preliminary data.</text>
</comment>
<dbReference type="InterPro" id="IPR025110">
    <property type="entry name" value="AMP-bd_C"/>
</dbReference>
<feature type="domain" description="AMP-binding enzyme C-terminal" evidence="2">
    <location>
        <begin position="434"/>
        <end position="508"/>
    </location>
</feature>